<keyword evidence="9" id="KW-0234">DNA repair</keyword>
<dbReference type="EMBL" id="JAFIQS010000008">
    <property type="protein sequence ID" value="KAG5166347.1"/>
    <property type="molecule type" value="Genomic_DNA"/>
</dbReference>
<evidence type="ECO:0000256" key="3">
    <source>
        <dbReference type="ARBA" id="ARBA00004123"/>
    </source>
</evidence>
<organism evidence="12">
    <name type="scientific">Psilocybe cubensis</name>
    <name type="common">Psychedelic mushroom</name>
    <name type="synonym">Stropharia cubensis</name>
    <dbReference type="NCBI Taxonomy" id="181762"/>
    <lineage>
        <taxon>Eukaryota</taxon>
        <taxon>Fungi</taxon>
        <taxon>Dikarya</taxon>
        <taxon>Basidiomycota</taxon>
        <taxon>Agaricomycotina</taxon>
        <taxon>Agaricomycetes</taxon>
        <taxon>Agaricomycetidae</taxon>
        <taxon>Agaricales</taxon>
        <taxon>Agaricineae</taxon>
        <taxon>Strophariaceae</taxon>
        <taxon>Psilocybe</taxon>
    </lineage>
</organism>
<evidence type="ECO:0000256" key="10">
    <source>
        <dbReference type="ARBA" id="ARBA00023242"/>
    </source>
</evidence>
<dbReference type="AlphaFoldDB" id="A0A8H7XT34"/>
<evidence type="ECO:0000256" key="1">
    <source>
        <dbReference type="ARBA" id="ARBA00001936"/>
    </source>
</evidence>
<accession>A0A8H7XT34</accession>
<feature type="compositionally biased region" description="Acidic residues" evidence="11">
    <location>
        <begin position="29"/>
        <end position="41"/>
    </location>
</feature>
<feature type="region of interest" description="Disordered" evidence="11">
    <location>
        <begin position="15"/>
        <end position="44"/>
    </location>
</feature>
<comment type="cofactor">
    <cofactor evidence="1">
        <name>Mn(2+)</name>
        <dbReference type="ChEBI" id="CHEBI:29035"/>
    </cofactor>
</comment>
<feature type="compositionally biased region" description="Basic and acidic residues" evidence="11">
    <location>
        <begin position="294"/>
        <end position="306"/>
    </location>
</feature>
<dbReference type="GO" id="GO:0006302">
    <property type="term" value="P:double-strand break repair"/>
    <property type="evidence" value="ECO:0007669"/>
    <property type="project" value="TreeGrafter"/>
</dbReference>
<protein>
    <recommendedName>
        <fullName evidence="13">Endonuclease/exonuclease/phosphatase domain-containing protein</fullName>
    </recommendedName>
</protein>
<evidence type="ECO:0000256" key="5">
    <source>
        <dbReference type="ARBA" id="ARBA00022723"/>
    </source>
</evidence>
<reference evidence="12" key="1">
    <citation type="submission" date="2021-02" db="EMBL/GenBank/DDBJ databases">
        <title>Psilocybe cubensis genome.</title>
        <authorList>
            <person name="Mckernan K.J."/>
            <person name="Crawford S."/>
            <person name="Trippe A."/>
            <person name="Kane L.T."/>
            <person name="Mclaughlin S."/>
        </authorList>
    </citation>
    <scope>NUCLEOTIDE SEQUENCE [LARGE SCALE GENOMIC DNA]</scope>
    <source>
        <strain evidence="12">MGC-MH-2018</strain>
    </source>
</reference>
<dbReference type="InterPro" id="IPR051547">
    <property type="entry name" value="TDP2-like"/>
</dbReference>
<feature type="region of interest" description="Disordered" evidence="11">
    <location>
        <begin position="278"/>
        <end position="313"/>
    </location>
</feature>
<dbReference type="GO" id="GO:0005634">
    <property type="term" value="C:nucleus"/>
    <property type="evidence" value="ECO:0007669"/>
    <property type="project" value="UniProtKB-SubCell"/>
</dbReference>
<dbReference type="GO" id="GO:0046872">
    <property type="term" value="F:metal ion binding"/>
    <property type="evidence" value="ECO:0007669"/>
    <property type="project" value="UniProtKB-KW"/>
</dbReference>
<evidence type="ECO:0000256" key="4">
    <source>
        <dbReference type="ARBA" id="ARBA00022722"/>
    </source>
</evidence>
<dbReference type="PANTHER" id="PTHR15822">
    <property type="entry name" value="TRAF AND TNF RECEPTOR-ASSOCIATED PROTEIN"/>
    <property type="match status" value="1"/>
</dbReference>
<evidence type="ECO:0000256" key="8">
    <source>
        <dbReference type="ARBA" id="ARBA00022842"/>
    </source>
</evidence>
<dbReference type="Gene3D" id="3.60.10.10">
    <property type="entry name" value="Endonuclease/exonuclease/phosphatase"/>
    <property type="match status" value="1"/>
</dbReference>
<sequence length="370" mass="41110">MTKATFVASKLVFEDEEDPEYPPEFNGYDYDDSEDEFEDGDPAEKRPLYRFNAEENIWARHIVDSTITPHANPKLFAIATWNVDFSKNFLAPRLTTCLDHLQSHIEPLLAEDPPIPTIILIQELDCNIFETLLKHPFIQKHYDLTNISPAAWRHSYGSVTLVPSSMQVTSAFRSIFTTSRMGRDALYIDISFPADDTDDVQGNPVKVVRVANVHLESLDGHGDIERPRQLAIVASHLNETGVYGGIVGGDMNPIGPRDAAVPAELGFTDGWTACHSQQLGSESASTGNAPENTRASKVDRGNEESHTWGYQPRGRFPPCRMDKVLSIGNVKVRTIERIGVGLKVDPSLVQGQGWIWASDHYGLLAKVEVV</sequence>
<dbReference type="GO" id="GO:0004518">
    <property type="term" value="F:nuclease activity"/>
    <property type="evidence" value="ECO:0007669"/>
    <property type="project" value="UniProtKB-KW"/>
</dbReference>
<dbReference type="GO" id="GO:0005737">
    <property type="term" value="C:cytoplasm"/>
    <property type="evidence" value="ECO:0007669"/>
    <property type="project" value="TreeGrafter"/>
</dbReference>
<dbReference type="GO" id="GO:0003697">
    <property type="term" value="F:single-stranded DNA binding"/>
    <property type="evidence" value="ECO:0007669"/>
    <property type="project" value="TreeGrafter"/>
</dbReference>
<comment type="cofactor">
    <cofactor evidence="2">
        <name>Mg(2+)</name>
        <dbReference type="ChEBI" id="CHEBI:18420"/>
    </cofactor>
</comment>
<comment type="subcellular location">
    <subcellularLocation>
        <location evidence="3">Nucleus</location>
    </subcellularLocation>
</comment>
<comment type="caution">
    <text evidence="12">The sequence shown here is derived from an EMBL/GenBank/DDBJ whole genome shotgun (WGS) entry which is preliminary data.</text>
</comment>
<proteinExistence type="predicted"/>
<dbReference type="InterPro" id="IPR036691">
    <property type="entry name" value="Endo/exonu/phosph_ase_sf"/>
</dbReference>
<evidence type="ECO:0008006" key="13">
    <source>
        <dbReference type="Google" id="ProtNLM"/>
    </source>
</evidence>
<evidence type="ECO:0000313" key="12">
    <source>
        <dbReference type="EMBL" id="KAG5166347.1"/>
    </source>
</evidence>
<name>A0A8H7XT34_PSICU</name>
<dbReference type="GO" id="GO:0070260">
    <property type="term" value="F:5'-tyrosyl-DNA phosphodiesterase activity"/>
    <property type="evidence" value="ECO:0007669"/>
    <property type="project" value="TreeGrafter"/>
</dbReference>
<dbReference type="OrthoDB" id="9975959at2759"/>
<keyword evidence="8" id="KW-0460">Magnesium</keyword>
<keyword evidence="7" id="KW-0378">Hydrolase</keyword>
<gene>
    <name evidence="12" type="ORF">JR316_008432</name>
</gene>
<keyword evidence="4" id="KW-0540">Nuclease</keyword>
<dbReference type="CDD" id="cd09080">
    <property type="entry name" value="TDP2"/>
    <property type="match status" value="1"/>
</dbReference>
<evidence type="ECO:0000256" key="7">
    <source>
        <dbReference type="ARBA" id="ARBA00022801"/>
    </source>
</evidence>
<keyword evidence="5" id="KW-0479">Metal-binding</keyword>
<keyword evidence="10" id="KW-0539">Nucleus</keyword>
<evidence type="ECO:0000256" key="6">
    <source>
        <dbReference type="ARBA" id="ARBA00022763"/>
    </source>
</evidence>
<evidence type="ECO:0000256" key="2">
    <source>
        <dbReference type="ARBA" id="ARBA00001946"/>
    </source>
</evidence>
<evidence type="ECO:0000256" key="9">
    <source>
        <dbReference type="ARBA" id="ARBA00023204"/>
    </source>
</evidence>
<keyword evidence="6" id="KW-0227">DNA damage</keyword>
<feature type="compositionally biased region" description="Polar residues" evidence="11">
    <location>
        <begin position="278"/>
        <end position="293"/>
    </location>
</feature>
<dbReference type="PANTHER" id="PTHR15822:SF4">
    <property type="entry name" value="TYROSYL-DNA PHOSPHODIESTERASE 2"/>
    <property type="match status" value="1"/>
</dbReference>
<evidence type="ECO:0000256" key="11">
    <source>
        <dbReference type="SAM" id="MobiDB-lite"/>
    </source>
</evidence>
<dbReference type="SUPFAM" id="SSF56219">
    <property type="entry name" value="DNase I-like"/>
    <property type="match status" value="1"/>
</dbReference>